<dbReference type="InParanoid" id="C1EFC3"/>
<dbReference type="Gene3D" id="3.40.50.150">
    <property type="entry name" value="Vaccinia Virus protein VP39"/>
    <property type="match status" value="1"/>
</dbReference>
<dbReference type="Pfam" id="PF08241">
    <property type="entry name" value="Methyltransf_11"/>
    <property type="match status" value="1"/>
</dbReference>
<dbReference type="PANTHER" id="PTHR43036">
    <property type="entry name" value="OSJNBB0011N17.9 PROTEIN"/>
    <property type="match status" value="1"/>
</dbReference>
<accession>C1EFC3</accession>
<gene>
    <name evidence="2" type="ORF">MICPUN_98263</name>
</gene>
<dbReference type="FunCoup" id="C1EFC3">
    <property type="interactions" value="254"/>
</dbReference>
<evidence type="ECO:0000313" key="3">
    <source>
        <dbReference type="Proteomes" id="UP000002009"/>
    </source>
</evidence>
<dbReference type="GO" id="GO:0008757">
    <property type="term" value="F:S-adenosylmethionine-dependent methyltransferase activity"/>
    <property type="evidence" value="ECO:0007669"/>
    <property type="project" value="InterPro"/>
</dbReference>
<dbReference type="AlphaFoldDB" id="C1EFC3"/>
<proteinExistence type="predicted"/>
<evidence type="ECO:0000313" key="2">
    <source>
        <dbReference type="EMBL" id="ACO66828.1"/>
    </source>
</evidence>
<protein>
    <recommendedName>
        <fullName evidence="1">Methyltransferase type 11 domain-containing protein</fullName>
    </recommendedName>
</protein>
<dbReference type="InterPro" id="IPR013216">
    <property type="entry name" value="Methyltransf_11"/>
</dbReference>
<sequence length="230" mass="26503">MSSREVLDRSQRTKINTVDDRNWYSQPRLCTHVDDEFLAQLTQLYRERIPAGGKVLDMCSSWISHLPPEVEYSEVVGHGLNAEELGKNRRLSRFFVKNLNENPTFAAEDQTYDAVLCCVSVQYLQRPEEVFAEVYRVLKPGGVFIVSFSNRMFYEKAISAWRDGTGFSRAQLVKQYFQCVSGFTKAEVITEVGVEPDDSVFGKLKRFMKRSSSDPFYAVVGYRNYRRIDA</sequence>
<dbReference type="GeneID" id="8248500"/>
<dbReference type="KEGG" id="mis:MICPUN_98263"/>
<dbReference type="CDD" id="cd02440">
    <property type="entry name" value="AdoMet_MTases"/>
    <property type="match status" value="1"/>
</dbReference>
<dbReference type="RefSeq" id="XP_002505570.1">
    <property type="nucleotide sequence ID" value="XM_002505524.1"/>
</dbReference>
<dbReference type="eggNOG" id="KOG1269">
    <property type="taxonomic scope" value="Eukaryota"/>
</dbReference>
<dbReference type="OMA" id="DMMSSWV"/>
<name>C1EFC3_MICCC</name>
<dbReference type="STRING" id="296587.C1EFC3"/>
<dbReference type="Proteomes" id="UP000002009">
    <property type="component" value="Chromosome 13"/>
</dbReference>
<feature type="domain" description="Methyltransferase type 11" evidence="1">
    <location>
        <begin position="86"/>
        <end position="146"/>
    </location>
</feature>
<dbReference type="EMBL" id="CP001331">
    <property type="protein sequence ID" value="ACO66828.1"/>
    <property type="molecule type" value="Genomic_DNA"/>
</dbReference>
<organism evidence="2 3">
    <name type="scientific">Micromonas commoda (strain RCC299 / NOUM17 / CCMP2709)</name>
    <name type="common">Picoplanktonic green alga</name>
    <dbReference type="NCBI Taxonomy" id="296587"/>
    <lineage>
        <taxon>Eukaryota</taxon>
        <taxon>Viridiplantae</taxon>
        <taxon>Chlorophyta</taxon>
        <taxon>Mamiellophyceae</taxon>
        <taxon>Mamiellales</taxon>
        <taxon>Mamiellaceae</taxon>
        <taxon>Micromonas</taxon>
    </lineage>
</organism>
<dbReference type="OrthoDB" id="2013972at2759"/>
<dbReference type="SUPFAM" id="SSF53335">
    <property type="entry name" value="S-adenosyl-L-methionine-dependent methyltransferases"/>
    <property type="match status" value="1"/>
</dbReference>
<dbReference type="PANTHER" id="PTHR43036:SF2">
    <property type="entry name" value="OS04G0481300 PROTEIN"/>
    <property type="match status" value="1"/>
</dbReference>
<reference evidence="2 3" key="1">
    <citation type="journal article" date="2009" name="Science">
        <title>Green evolution and dynamic adaptations revealed by genomes of the marine picoeukaryotes Micromonas.</title>
        <authorList>
            <person name="Worden A.Z."/>
            <person name="Lee J.H."/>
            <person name="Mock T."/>
            <person name="Rouze P."/>
            <person name="Simmons M.P."/>
            <person name="Aerts A.L."/>
            <person name="Allen A.E."/>
            <person name="Cuvelier M.L."/>
            <person name="Derelle E."/>
            <person name="Everett M.V."/>
            <person name="Foulon E."/>
            <person name="Grimwood J."/>
            <person name="Gundlach H."/>
            <person name="Henrissat B."/>
            <person name="Napoli C."/>
            <person name="McDonald S.M."/>
            <person name="Parker M.S."/>
            <person name="Rombauts S."/>
            <person name="Salamov A."/>
            <person name="Von Dassow P."/>
            <person name="Badger J.H."/>
            <person name="Coutinho P.M."/>
            <person name="Demir E."/>
            <person name="Dubchak I."/>
            <person name="Gentemann C."/>
            <person name="Eikrem W."/>
            <person name="Gready J.E."/>
            <person name="John U."/>
            <person name="Lanier W."/>
            <person name="Lindquist E.A."/>
            <person name="Lucas S."/>
            <person name="Mayer K.F."/>
            <person name="Moreau H."/>
            <person name="Not F."/>
            <person name="Otillar R."/>
            <person name="Panaud O."/>
            <person name="Pangilinan J."/>
            <person name="Paulsen I."/>
            <person name="Piegu B."/>
            <person name="Poliakov A."/>
            <person name="Robbens S."/>
            <person name="Schmutz J."/>
            <person name="Toulza E."/>
            <person name="Wyss T."/>
            <person name="Zelensky A."/>
            <person name="Zhou K."/>
            <person name="Armbrust E.V."/>
            <person name="Bhattacharya D."/>
            <person name="Goodenough U.W."/>
            <person name="Van de Peer Y."/>
            <person name="Grigoriev I.V."/>
        </authorList>
    </citation>
    <scope>NUCLEOTIDE SEQUENCE [LARGE SCALE GENOMIC DNA]</scope>
    <source>
        <strain evidence="3">RCC299 / NOUM17</strain>
    </source>
</reference>
<dbReference type="InterPro" id="IPR029063">
    <property type="entry name" value="SAM-dependent_MTases_sf"/>
</dbReference>
<keyword evidence="3" id="KW-1185">Reference proteome</keyword>
<evidence type="ECO:0000259" key="1">
    <source>
        <dbReference type="Pfam" id="PF08241"/>
    </source>
</evidence>